<dbReference type="AlphaFoldDB" id="A0A0C3IZC9"/>
<reference evidence="2 3" key="1">
    <citation type="submission" date="2014-04" db="EMBL/GenBank/DDBJ databases">
        <authorList>
            <consortium name="DOE Joint Genome Institute"/>
            <person name="Kuo A."/>
            <person name="Kohler A."/>
            <person name="Costa M.D."/>
            <person name="Nagy L.G."/>
            <person name="Floudas D."/>
            <person name="Copeland A."/>
            <person name="Barry K.W."/>
            <person name="Cichocki N."/>
            <person name="Veneault-Fourrey C."/>
            <person name="LaButti K."/>
            <person name="Lindquist E.A."/>
            <person name="Lipzen A."/>
            <person name="Lundell T."/>
            <person name="Morin E."/>
            <person name="Murat C."/>
            <person name="Sun H."/>
            <person name="Tunlid A."/>
            <person name="Henrissat B."/>
            <person name="Grigoriev I.V."/>
            <person name="Hibbett D.S."/>
            <person name="Martin F."/>
            <person name="Nordberg H.P."/>
            <person name="Cantor M.N."/>
            <person name="Hua S.X."/>
        </authorList>
    </citation>
    <scope>NUCLEOTIDE SEQUENCE [LARGE SCALE GENOMIC DNA]</scope>
    <source>
        <strain evidence="2 3">Marx 270</strain>
    </source>
</reference>
<keyword evidence="3" id="KW-1185">Reference proteome</keyword>
<gene>
    <name evidence="2" type="ORF">M404DRAFT_1002577</name>
</gene>
<reference evidence="3" key="2">
    <citation type="submission" date="2015-01" db="EMBL/GenBank/DDBJ databases">
        <title>Evolutionary Origins and Diversification of the Mycorrhizal Mutualists.</title>
        <authorList>
            <consortium name="DOE Joint Genome Institute"/>
            <consortium name="Mycorrhizal Genomics Consortium"/>
            <person name="Kohler A."/>
            <person name="Kuo A."/>
            <person name="Nagy L.G."/>
            <person name="Floudas D."/>
            <person name="Copeland A."/>
            <person name="Barry K.W."/>
            <person name="Cichocki N."/>
            <person name="Veneault-Fourrey C."/>
            <person name="LaButti K."/>
            <person name="Lindquist E.A."/>
            <person name="Lipzen A."/>
            <person name="Lundell T."/>
            <person name="Morin E."/>
            <person name="Murat C."/>
            <person name="Riley R."/>
            <person name="Ohm R."/>
            <person name="Sun H."/>
            <person name="Tunlid A."/>
            <person name="Henrissat B."/>
            <person name="Grigoriev I.V."/>
            <person name="Hibbett D.S."/>
            <person name="Martin F."/>
        </authorList>
    </citation>
    <scope>NUCLEOTIDE SEQUENCE [LARGE SCALE GENOMIC DNA]</scope>
    <source>
        <strain evidence="3">Marx 270</strain>
    </source>
</reference>
<evidence type="ECO:0000313" key="2">
    <source>
        <dbReference type="EMBL" id="KIO02163.1"/>
    </source>
</evidence>
<name>A0A0C3IZC9_PISTI</name>
<dbReference type="EMBL" id="KN831983">
    <property type="protein sequence ID" value="KIO02163.1"/>
    <property type="molecule type" value="Genomic_DNA"/>
</dbReference>
<protein>
    <submittedName>
        <fullName evidence="2">Uncharacterized protein</fullName>
    </submittedName>
</protein>
<proteinExistence type="predicted"/>
<dbReference type="OrthoDB" id="2679089at2759"/>
<dbReference type="InParanoid" id="A0A0C3IZC9"/>
<feature type="region of interest" description="Disordered" evidence="1">
    <location>
        <begin position="59"/>
        <end position="81"/>
    </location>
</feature>
<organism evidence="2 3">
    <name type="scientific">Pisolithus tinctorius Marx 270</name>
    <dbReference type="NCBI Taxonomy" id="870435"/>
    <lineage>
        <taxon>Eukaryota</taxon>
        <taxon>Fungi</taxon>
        <taxon>Dikarya</taxon>
        <taxon>Basidiomycota</taxon>
        <taxon>Agaricomycotina</taxon>
        <taxon>Agaricomycetes</taxon>
        <taxon>Agaricomycetidae</taxon>
        <taxon>Boletales</taxon>
        <taxon>Sclerodermatineae</taxon>
        <taxon>Pisolithaceae</taxon>
        <taxon>Pisolithus</taxon>
    </lineage>
</organism>
<dbReference type="Proteomes" id="UP000054217">
    <property type="component" value="Unassembled WGS sequence"/>
</dbReference>
<evidence type="ECO:0000256" key="1">
    <source>
        <dbReference type="SAM" id="MobiDB-lite"/>
    </source>
</evidence>
<dbReference type="HOGENOM" id="CLU_000288_138_6_1"/>
<sequence length="154" mass="17010">MQVLCRGSEKLYGARVSELGDVEFTTAYDLPLNEPWKLVFAHPWIDYIRGPDSVVAWEDDPEADTNSNCNSDYDAESDGVAPPSPLHAAPIPQVDGYTRALQVIARLGQPFSTLLLVQQQKREYKRVATEKEIVVSGLGTNIPTSIRVGRLAIL</sequence>
<accession>A0A0C3IZC9</accession>
<evidence type="ECO:0000313" key="3">
    <source>
        <dbReference type="Proteomes" id="UP000054217"/>
    </source>
</evidence>